<dbReference type="InterPro" id="IPR017896">
    <property type="entry name" value="4Fe4S_Fe-S-bd"/>
</dbReference>
<evidence type="ECO:0000256" key="7">
    <source>
        <dbReference type="ARBA" id="ARBA00023004"/>
    </source>
</evidence>
<keyword evidence="6" id="KW-0560">Oxidoreductase</keyword>
<dbReference type="AlphaFoldDB" id="A0A4P9CC92"/>
<reference evidence="10 11" key="1">
    <citation type="submission" date="2018-05" db="EMBL/GenBank/DDBJ databases">
        <title>Genome comparison of Eubacterium sp.</title>
        <authorList>
            <person name="Feng Y."/>
            <person name="Sanchez-Andrea I."/>
            <person name="Stams A.J.M."/>
            <person name="De Vos W.M."/>
        </authorList>
    </citation>
    <scope>NUCLEOTIDE SEQUENCE [LARGE SCALE GENOMIC DNA]</scope>
    <source>
        <strain evidence="10 11">YI</strain>
    </source>
</reference>
<dbReference type="PROSITE" id="PS51379">
    <property type="entry name" value="4FE4S_FER_2"/>
    <property type="match status" value="1"/>
</dbReference>
<evidence type="ECO:0000256" key="5">
    <source>
        <dbReference type="ARBA" id="ARBA00022785"/>
    </source>
</evidence>
<evidence type="ECO:0000256" key="6">
    <source>
        <dbReference type="ARBA" id="ARBA00023002"/>
    </source>
</evidence>
<dbReference type="RefSeq" id="WP_074616683.1">
    <property type="nucleotide sequence ID" value="NZ_CABJDW020000002.1"/>
</dbReference>
<evidence type="ECO:0000259" key="9">
    <source>
        <dbReference type="PROSITE" id="PS51379"/>
    </source>
</evidence>
<evidence type="ECO:0000256" key="8">
    <source>
        <dbReference type="ARBA" id="ARBA00023014"/>
    </source>
</evidence>
<dbReference type="NCBIfam" id="TIGR00276">
    <property type="entry name" value="tRNA epoxyqueuosine(34) reductase QueG"/>
    <property type="match status" value="1"/>
</dbReference>
<evidence type="ECO:0000256" key="3">
    <source>
        <dbReference type="ARBA" id="ARBA00022694"/>
    </source>
</evidence>
<keyword evidence="8" id="KW-0411">Iron-sulfur</keyword>
<keyword evidence="5" id="KW-0671">Queuosine biosynthesis</keyword>
<organism evidence="10 11">
    <name type="scientific">Eubacterium maltosivorans</name>
    <dbReference type="NCBI Taxonomy" id="2041044"/>
    <lineage>
        <taxon>Bacteria</taxon>
        <taxon>Bacillati</taxon>
        <taxon>Bacillota</taxon>
        <taxon>Clostridia</taxon>
        <taxon>Eubacteriales</taxon>
        <taxon>Eubacteriaceae</taxon>
        <taxon>Eubacterium</taxon>
    </lineage>
</organism>
<dbReference type="InterPro" id="IPR004453">
    <property type="entry name" value="QueG"/>
</dbReference>
<proteinExistence type="predicted"/>
<keyword evidence="11" id="KW-1185">Reference proteome</keyword>
<dbReference type="EMBL" id="CP029487">
    <property type="protein sequence ID" value="QCT73330.1"/>
    <property type="molecule type" value="Genomic_DNA"/>
</dbReference>
<dbReference type="GO" id="GO:0046872">
    <property type="term" value="F:metal ion binding"/>
    <property type="evidence" value="ECO:0007669"/>
    <property type="project" value="UniProtKB-KW"/>
</dbReference>
<dbReference type="Proteomes" id="UP000218387">
    <property type="component" value="Chromosome"/>
</dbReference>
<dbReference type="Pfam" id="PF08331">
    <property type="entry name" value="QueG_DUF1730"/>
    <property type="match status" value="1"/>
</dbReference>
<gene>
    <name evidence="10" type="primary">queG</name>
    <name evidence="10" type="ORF">CPZ25_019090</name>
</gene>
<evidence type="ECO:0000256" key="2">
    <source>
        <dbReference type="ARBA" id="ARBA00022490"/>
    </source>
</evidence>
<evidence type="ECO:0000256" key="4">
    <source>
        <dbReference type="ARBA" id="ARBA00022723"/>
    </source>
</evidence>
<keyword evidence="3" id="KW-0819">tRNA processing</keyword>
<dbReference type="InterPro" id="IPR017900">
    <property type="entry name" value="4Fe4S_Fe_S_CS"/>
</dbReference>
<sequence length="315" mass="35615">MLKEKNIREAARAAGIKMIGFAEPHPLTEWLEPLEKRRKQGRVTSFERTPPARRIDYAQAFPEVKGIIVIGVPYSAELPEPEDDADRGKIASVAWGQDYHEVVTEKMDSLMALLKEAEPSLACRTYVDNSRLLDRATAWRAGLGFFGKNNTLIHPEYGSFFFIGQILINRSINFDPVKPLKSRCGACQRCLMACPNQALGEGYTLEPEKCVSYLTQKKKLTAEEERLLGDVYLYGCDDCQRACPWNKRSLECRVDWPGVEPESVYPGLDETEAISEPDFEKKFGKTAAAWRGKDVLSRNARIIKNNLKNHAKDKN</sequence>
<dbReference type="PANTHER" id="PTHR30002">
    <property type="entry name" value="EPOXYQUEUOSINE REDUCTASE"/>
    <property type="match status" value="1"/>
</dbReference>
<accession>A0A4P9CC92</accession>
<dbReference type="Gene3D" id="3.30.70.20">
    <property type="match status" value="1"/>
</dbReference>
<dbReference type="Pfam" id="PF13484">
    <property type="entry name" value="Fer4_16"/>
    <property type="match status" value="1"/>
</dbReference>
<dbReference type="KEGG" id="emt:CPZ25_019090"/>
<dbReference type="InterPro" id="IPR013542">
    <property type="entry name" value="QueG_DUF1730"/>
</dbReference>
<feature type="domain" description="4Fe-4S ferredoxin-type" evidence="9">
    <location>
        <begin position="175"/>
        <end position="204"/>
    </location>
</feature>
<name>A0A4P9CC92_EUBML</name>
<dbReference type="GO" id="GO:0052693">
    <property type="term" value="F:epoxyqueuosine reductase activity"/>
    <property type="evidence" value="ECO:0007669"/>
    <property type="project" value="TreeGrafter"/>
</dbReference>
<evidence type="ECO:0000256" key="1">
    <source>
        <dbReference type="ARBA" id="ARBA00022485"/>
    </source>
</evidence>
<keyword evidence="4" id="KW-0479">Metal-binding</keyword>
<evidence type="ECO:0000313" key="10">
    <source>
        <dbReference type="EMBL" id="QCT73330.1"/>
    </source>
</evidence>
<dbReference type="GO" id="GO:0051539">
    <property type="term" value="F:4 iron, 4 sulfur cluster binding"/>
    <property type="evidence" value="ECO:0007669"/>
    <property type="project" value="UniProtKB-KW"/>
</dbReference>
<dbReference type="GO" id="GO:0008616">
    <property type="term" value="P:tRNA queuosine(34) biosynthetic process"/>
    <property type="evidence" value="ECO:0007669"/>
    <property type="project" value="UniProtKB-KW"/>
</dbReference>
<dbReference type="SUPFAM" id="SSF46548">
    <property type="entry name" value="alpha-helical ferredoxin"/>
    <property type="match status" value="1"/>
</dbReference>
<keyword evidence="1" id="KW-0004">4Fe-4S</keyword>
<keyword evidence="7" id="KW-0408">Iron</keyword>
<evidence type="ECO:0000313" key="11">
    <source>
        <dbReference type="Proteomes" id="UP000218387"/>
    </source>
</evidence>
<protein>
    <submittedName>
        <fullName evidence="10">tRNA epoxyqueuosine(34) reductase QueG</fullName>
    </submittedName>
</protein>
<dbReference type="PANTHER" id="PTHR30002:SF4">
    <property type="entry name" value="EPOXYQUEUOSINE REDUCTASE"/>
    <property type="match status" value="1"/>
</dbReference>
<dbReference type="PROSITE" id="PS00198">
    <property type="entry name" value="4FE4S_FER_1"/>
    <property type="match status" value="1"/>
</dbReference>
<keyword evidence="2" id="KW-0963">Cytoplasm</keyword>